<dbReference type="Proteomes" id="UP000305524">
    <property type="component" value="Unassembled WGS sequence"/>
</dbReference>
<protein>
    <submittedName>
        <fullName evidence="1">Uncharacterized protein</fullName>
    </submittedName>
</protein>
<name>A0A4U3A8X0_BACMY</name>
<evidence type="ECO:0000313" key="2">
    <source>
        <dbReference type="Proteomes" id="UP000305524"/>
    </source>
</evidence>
<dbReference type="EMBL" id="SZOD01000332">
    <property type="protein sequence ID" value="TKI84197.1"/>
    <property type="molecule type" value="Genomic_DNA"/>
</dbReference>
<accession>A0A4U3A8X0</accession>
<gene>
    <name evidence="1" type="ORF">FC701_14860</name>
</gene>
<dbReference type="RefSeq" id="WP_137057908.1">
    <property type="nucleotide sequence ID" value="NZ_SZOD01000332.1"/>
</dbReference>
<comment type="caution">
    <text evidence="1">The sequence shown here is derived from an EMBL/GenBank/DDBJ whole genome shotgun (WGS) entry which is preliminary data.</text>
</comment>
<reference evidence="1 2" key="1">
    <citation type="journal article" date="2019" name="Environ. Microbiol.">
        <title>An active ?-lactamase is a part of an orchestrated cell wall stress resistance network of Bacillus subtilis and related rhizosphere species.</title>
        <authorList>
            <person name="Bucher T."/>
            <person name="Keren-Paz A."/>
            <person name="Hausser J."/>
            <person name="Olender T."/>
            <person name="Cytryn E."/>
            <person name="Kolodkin-Gal I."/>
        </authorList>
    </citation>
    <scope>NUCLEOTIDE SEQUENCE [LARGE SCALE GENOMIC DNA]</scope>
    <source>
        <strain evidence="1 2">I186</strain>
    </source>
</reference>
<dbReference type="AlphaFoldDB" id="A0A4U3A8X0"/>
<sequence length="81" mass="9580">MGNLIEKYLLKMNLMGTELFSQSEANQLMNEHVMGLYKGCVSLREDKEFTANEIAEKLALIESEWRKKFDEKWKEMFGEQK</sequence>
<evidence type="ECO:0000313" key="1">
    <source>
        <dbReference type="EMBL" id="TKI84197.1"/>
    </source>
</evidence>
<organism evidence="1 2">
    <name type="scientific">Bacillus mycoides</name>
    <dbReference type="NCBI Taxonomy" id="1405"/>
    <lineage>
        <taxon>Bacteria</taxon>
        <taxon>Bacillati</taxon>
        <taxon>Bacillota</taxon>
        <taxon>Bacilli</taxon>
        <taxon>Bacillales</taxon>
        <taxon>Bacillaceae</taxon>
        <taxon>Bacillus</taxon>
        <taxon>Bacillus cereus group</taxon>
    </lineage>
</organism>
<proteinExistence type="predicted"/>